<feature type="compositionally biased region" description="Polar residues" evidence="1">
    <location>
        <begin position="295"/>
        <end position="308"/>
    </location>
</feature>
<evidence type="ECO:0000256" key="1">
    <source>
        <dbReference type="SAM" id="MobiDB-lite"/>
    </source>
</evidence>
<dbReference type="PANTHER" id="PTHR37988">
    <property type="entry name" value="UPF0592 MEMBRANE PROTEIN C7D4.03C"/>
    <property type="match status" value="1"/>
</dbReference>
<dbReference type="Proteomes" id="UP000323067">
    <property type="component" value="Chromosome vii"/>
</dbReference>
<protein>
    <submittedName>
        <fullName evidence="2">Family UPF0592</fullName>
    </submittedName>
</protein>
<sequence length="1214" mass="134131">MAPAATSVPSATFPRSHSSPDLLSTSFANRPPLPRNSPSLNKKLPRLPSFDSFDIPSFDDFQNFDAKLPLPATTHPKLDSSPVITPATATIPNIEAEQPASRLRRSLPRSKINSRPKSWLPSFKSNKDDNAQHAQYLELPPANDGGAMPRHPSLKERSQSATDTFASFARRSWVSRTPSPNIATPPPTDTSDKTPKAASRGGLKKQRPPAQCRPSELNARSEDEVEAQKPAPSTASKAGSYFFKPKPKASTLVAVVQDWGADSDSCASSAASLSQTGPQSVASRTSQSTSSERSNATPITDDSSNEMTPQVRDSLWSPFKTLDLDFKSFTLKQMTQRIAQIQTVLLPFLRGTMHHPSTRNLRPEDVDHRAVILNKWWNAILDMLDSQANQPIPGVDRPILLEAATMLMMRPEWRRATPAFQPLLDRCPTEKLRTRSGTSSSCDSQNSMLVDETAEHSVRTMFVANLVRQMSLVVDKMSLRHAPLTLVNFAGKACAYAFFFAPGVADILLRLWVLTPELIRRAADELGLPRSDNGDGEDIAALFPPKLGPYGWSSPRAACNKLKQIPKMSVLVARIPWTNSWVSRWKGRDTDLFFIFCKYFHVLTDQFLLPDLPLAFKARAPAFVLVQAQLLSIMDSTIHRQAALGQAYTPPLVDSFPGADASAMAMPLPPSNLMKGMAENRLVALLKDFLLDELPDFASAKATFAETFGALMRAATQRTSKFNNAACFTLCDFLEEILVIYDKYEVMEDVAPCIDWTFWIEVFKRVMSSMNTMSEVRALSFLYTVWNIAAKQSSRKAELCFDWLLTEDTFNSFFNNWCPMVRAYFHRLLCWRICRYDGSPSDVDIAVFRLVARRLRSVWSHYLYLRETADETGRARPSSTPMSPTVGKRFIIIRQEVHAPQPGLVVGLDTFARTPSGTDLAAMSDYFDSSQQSKGDAKKRWSLLGKVLSFTNVASAADTPNPAGLPKSHSFDGLQVGRRDTAAPRSRPSTQSSTHSQKMFQIGGSSAASDTESRSSTPQLDEPGFIFKFILAWQQQSGPNRERVLSLPQLPGPAQYRLGGPSCAKRPVPLDALRQVSSTSQPGLIDRAKNATPLSSSPLEESTQRLSLAEPLLHAHDSPAAMRTGVSSPSEESDATRTATPNTGYFVPEETRPSKPVGAFVRNAVYSGQALAEWTQVVNECNSFVDRRTDEGVDRLRDMEVPLLTVEGFRKLGG</sequence>
<dbReference type="VEuPathDB" id="FungiDB:A9K55_008033"/>
<evidence type="ECO:0000313" key="2">
    <source>
        <dbReference type="EMBL" id="ATY62296.1"/>
    </source>
</evidence>
<feature type="compositionally biased region" description="Polar residues" evidence="1">
    <location>
        <begin position="7"/>
        <end position="28"/>
    </location>
</feature>
<dbReference type="AlphaFoldDB" id="A0A2H4SGR1"/>
<dbReference type="EMBL" id="CP023324">
    <property type="protein sequence ID" value="ATY62296.1"/>
    <property type="molecule type" value="Genomic_DNA"/>
</dbReference>
<feature type="compositionally biased region" description="Low complexity" evidence="1">
    <location>
        <begin position="264"/>
        <end position="294"/>
    </location>
</feature>
<dbReference type="Pfam" id="PF08578">
    <property type="entry name" value="DUF1765"/>
    <property type="match status" value="1"/>
</dbReference>
<feature type="region of interest" description="Disordered" evidence="1">
    <location>
        <begin position="1078"/>
        <end position="1153"/>
    </location>
</feature>
<dbReference type="InterPro" id="IPR013887">
    <property type="entry name" value="UPF0592"/>
</dbReference>
<dbReference type="PANTHER" id="PTHR37988:SF1">
    <property type="entry name" value="UPF0592 MEMBRANE PROTEIN C7D4.03C"/>
    <property type="match status" value="1"/>
</dbReference>
<feature type="region of interest" description="Disordered" evidence="1">
    <location>
        <begin position="1"/>
        <end position="46"/>
    </location>
</feature>
<organism evidence="2 3">
    <name type="scientific">Cordyceps militaris</name>
    <name type="common">Caterpillar fungus</name>
    <name type="synonym">Clavaria militaris</name>
    <dbReference type="NCBI Taxonomy" id="73501"/>
    <lineage>
        <taxon>Eukaryota</taxon>
        <taxon>Fungi</taxon>
        <taxon>Dikarya</taxon>
        <taxon>Ascomycota</taxon>
        <taxon>Pezizomycotina</taxon>
        <taxon>Sordariomycetes</taxon>
        <taxon>Hypocreomycetidae</taxon>
        <taxon>Hypocreales</taxon>
        <taxon>Cordycipitaceae</taxon>
        <taxon>Cordyceps</taxon>
    </lineage>
</organism>
<feature type="compositionally biased region" description="Polar residues" evidence="1">
    <location>
        <begin position="1125"/>
        <end position="1143"/>
    </location>
</feature>
<dbReference type="VEuPathDB" id="FungiDB:CCM_06871"/>
<name>A0A2H4SGR1_CORMI</name>
<feature type="compositionally biased region" description="Low complexity" evidence="1">
    <location>
        <begin position="1005"/>
        <end position="1017"/>
    </location>
</feature>
<evidence type="ECO:0000313" key="3">
    <source>
        <dbReference type="Proteomes" id="UP000323067"/>
    </source>
</evidence>
<accession>A0A2H4SGR1</accession>
<feature type="region of interest" description="Disordered" evidence="1">
    <location>
        <begin position="264"/>
        <end position="310"/>
    </location>
</feature>
<proteinExistence type="predicted"/>
<feature type="compositionally biased region" description="Polar residues" evidence="1">
    <location>
        <begin position="1092"/>
        <end position="1106"/>
    </location>
</feature>
<feature type="region of interest" description="Disordered" evidence="1">
    <location>
        <begin position="957"/>
        <end position="1019"/>
    </location>
</feature>
<feature type="compositionally biased region" description="Basic residues" evidence="1">
    <location>
        <begin position="102"/>
        <end position="114"/>
    </location>
</feature>
<reference evidence="2 3" key="1">
    <citation type="journal article" date="2017" name="BMC Genomics">
        <title>Chromosome level assembly and secondary metabolite potential of the parasitic fungus Cordyceps militaris.</title>
        <authorList>
            <person name="Kramer G.J."/>
            <person name="Nodwell J.R."/>
        </authorList>
    </citation>
    <scope>NUCLEOTIDE SEQUENCE [LARGE SCALE GENOMIC DNA]</scope>
    <source>
        <strain evidence="2 3">ATCC 34164</strain>
    </source>
</reference>
<dbReference type="OrthoDB" id="296767at2759"/>
<gene>
    <name evidence="2" type="ORF">A9K55_008033</name>
</gene>
<feature type="compositionally biased region" description="Polar residues" evidence="1">
    <location>
        <begin position="987"/>
        <end position="999"/>
    </location>
</feature>
<feature type="region of interest" description="Disordered" evidence="1">
    <location>
        <begin position="70"/>
        <end position="242"/>
    </location>
</feature>